<gene>
    <name evidence="8" type="ORF">MSPICULIGERA_LOCUS23528</name>
</gene>
<dbReference type="PROSITE" id="PS00063">
    <property type="entry name" value="ALDOKETO_REDUCTASE_3"/>
    <property type="match status" value="1"/>
</dbReference>
<dbReference type="InterPro" id="IPR018170">
    <property type="entry name" value="Aldo/ket_reductase_CS"/>
</dbReference>
<feature type="non-terminal residue" evidence="8">
    <location>
        <position position="316"/>
    </location>
</feature>
<evidence type="ECO:0000313" key="8">
    <source>
        <dbReference type="EMBL" id="CAJ0585509.1"/>
    </source>
</evidence>
<dbReference type="SUPFAM" id="SSF51430">
    <property type="entry name" value="NAD(P)-linked oxidoreductase"/>
    <property type="match status" value="1"/>
</dbReference>
<feature type="site" description="Lowers pKa of active site Tyr" evidence="6">
    <location>
        <position position="78"/>
    </location>
</feature>
<comment type="caution">
    <text evidence="8">The sequence shown here is derived from an EMBL/GenBank/DDBJ whole genome shotgun (WGS) entry which is preliminary data.</text>
</comment>
<dbReference type="PANTHER" id="PTHR43827:SF14">
    <property type="entry name" value="NADP-DEPENDENT OXIDOREDUCTASE DOMAIN-CONTAINING PROTEIN"/>
    <property type="match status" value="1"/>
</dbReference>
<dbReference type="AlphaFoldDB" id="A0AA36DG09"/>
<name>A0AA36DG09_9BILA</name>
<accession>A0AA36DG09</accession>
<dbReference type="Pfam" id="PF00248">
    <property type="entry name" value="Aldo_ket_red"/>
    <property type="match status" value="1"/>
</dbReference>
<dbReference type="EMBL" id="CATQJA010002706">
    <property type="protein sequence ID" value="CAJ0585509.1"/>
    <property type="molecule type" value="Genomic_DNA"/>
</dbReference>
<dbReference type="Proteomes" id="UP001177023">
    <property type="component" value="Unassembled WGS sequence"/>
</dbReference>
<dbReference type="PROSITE" id="PS00798">
    <property type="entry name" value="ALDOKETO_REDUCTASE_1"/>
    <property type="match status" value="1"/>
</dbReference>
<keyword evidence="3" id="KW-0560">Oxidoreductase</keyword>
<evidence type="ECO:0000256" key="3">
    <source>
        <dbReference type="ARBA" id="ARBA00023002"/>
    </source>
</evidence>
<dbReference type="Gene3D" id="3.20.20.100">
    <property type="entry name" value="NADP-dependent oxidoreductase domain"/>
    <property type="match status" value="1"/>
</dbReference>
<evidence type="ECO:0000256" key="5">
    <source>
        <dbReference type="PIRSR" id="PIRSR000097-2"/>
    </source>
</evidence>
<keyword evidence="9" id="KW-1185">Reference proteome</keyword>
<feature type="binding site" evidence="5">
    <location>
        <position position="111"/>
    </location>
    <ligand>
        <name>substrate</name>
    </ligand>
</feature>
<reference evidence="8" key="1">
    <citation type="submission" date="2023-06" db="EMBL/GenBank/DDBJ databases">
        <authorList>
            <person name="Delattre M."/>
        </authorList>
    </citation>
    <scope>NUCLEOTIDE SEQUENCE</scope>
    <source>
        <strain evidence="8">AF72</strain>
    </source>
</reference>
<evidence type="ECO:0000256" key="1">
    <source>
        <dbReference type="ARBA" id="ARBA00007905"/>
    </source>
</evidence>
<sequence>MATPTLPLSSGHSIPILGLGTWLSKPGEVGQAVDLALKAGYRHIDCAQAYQNQQEIGAVFKRVFSGEIPREDVFVTSKVWNTFHSYQKAKEAIDLILAELELEYVDLMLIHWPMGYEEGAEIFPKTADGTKMRYSKEDYLDTWKALEEAVKEGKIKSIGLSNFNHKQIERIVANSHIKPAVLQVELHPYFQQKKLRDFCKQHNIVVTAYSPLGNPTNPFRKTGDPSILTDDTVTEIAKKYGKTPAQVALRWAIQHNIVVIPKSTSEHRIKENGALFDFELAADELKKIDDLDKKWRILDLTQRDGDHPHFPFNEDF</sequence>
<keyword evidence="2" id="KW-0521">NADP</keyword>
<feature type="active site" description="Proton donor" evidence="4">
    <location>
        <position position="50"/>
    </location>
</feature>
<dbReference type="PANTHER" id="PTHR43827">
    <property type="entry name" value="2,5-DIKETO-D-GLUCONIC ACID REDUCTASE"/>
    <property type="match status" value="1"/>
</dbReference>
<dbReference type="InterPro" id="IPR036812">
    <property type="entry name" value="NAD(P)_OxRdtase_dom_sf"/>
</dbReference>
<proteinExistence type="inferred from homology"/>
<dbReference type="InterPro" id="IPR023210">
    <property type="entry name" value="NADP_OxRdtase_dom"/>
</dbReference>
<organism evidence="8 9">
    <name type="scientific">Mesorhabditis spiculigera</name>
    <dbReference type="NCBI Taxonomy" id="96644"/>
    <lineage>
        <taxon>Eukaryota</taxon>
        <taxon>Metazoa</taxon>
        <taxon>Ecdysozoa</taxon>
        <taxon>Nematoda</taxon>
        <taxon>Chromadorea</taxon>
        <taxon>Rhabditida</taxon>
        <taxon>Rhabditina</taxon>
        <taxon>Rhabditomorpha</taxon>
        <taxon>Rhabditoidea</taxon>
        <taxon>Rhabditidae</taxon>
        <taxon>Mesorhabditinae</taxon>
        <taxon>Mesorhabditis</taxon>
    </lineage>
</organism>
<dbReference type="PRINTS" id="PR00069">
    <property type="entry name" value="ALDKETRDTASE"/>
</dbReference>
<feature type="domain" description="NADP-dependent oxidoreductase" evidence="7">
    <location>
        <begin position="17"/>
        <end position="292"/>
    </location>
</feature>
<evidence type="ECO:0000256" key="2">
    <source>
        <dbReference type="ARBA" id="ARBA00022857"/>
    </source>
</evidence>
<comment type="similarity">
    <text evidence="1">Belongs to the aldo/keto reductase family.</text>
</comment>
<dbReference type="FunFam" id="3.20.20.100:FF:000006">
    <property type="entry name" value="Aldo-keto reductase family 1 member A1"/>
    <property type="match status" value="1"/>
</dbReference>
<dbReference type="InterPro" id="IPR020471">
    <property type="entry name" value="AKR"/>
</dbReference>
<protein>
    <recommendedName>
        <fullName evidence="7">NADP-dependent oxidoreductase domain-containing protein</fullName>
    </recommendedName>
</protein>
<dbReference type="PROSITE" id="PS00062">
    <property type="entry name" value="ALDOKETO_REDUCTASE_2"/>
    <property type="match status" value="1"/>
</dbReference>
<evidence type="ECO:0000259" key="7">
    <source>
        <dbReference type="Pfam" id="PF00248"/>
    </source>
</evidence>
<dbReference type="GO" id="GO:0016491">
    <property type="term" value="F:oxidoreductase activity"/>
    <property type="evidence" value="ECO:0007669"/>
    <property type="project" value="UniProtKB-KW"/>
</dbReference>
<dbReference type="PIRSF" id="PIRSF000097">
    <property type="entry name" value="AKR"/>
    <property type="match status" value="1"/>
</dbReference>
<evidence type="ECO:0000256" key="6">
    <source>
        <dbReference type="PIRSR" id="PIRSR000097-3"/>
    </source>
</evidence>
<evidence type="ECO:0000256" key="4">
    <source>
        <dbReference type="PIRSR" id="PIRSR000097-1"/>
    </source>
</evidence>
<evidence type="ECO:0000313" key="9">
    <source>
        <dbReference type="Proteomes" id="UP001177023"/>
    </source>
</evidence>